<sequence length="1159" mass="131011">MLLFDANTVEGHTLALDTLISTNANAKAVNEPCATSLRRQRRSGAAENVAELEQREADRSCTLDARLSPQLATVGDSPDLLQEAESSQKARCGDLDIPVAKRKATQSRRLPARYRQDVLPQPLPPVEVGQPWCHPTQGTNTLEGATTGTTAAATPIPPPPLSVLTSGRNSFGVMRKYHIRPNSTVTHDPDRQITLHDLSDLSPPFPRNVTRILNPYGPFSNLSALLIGDWYWNSNNKSYLDFQKLISILKQPNFSLEDVTRINWAAAFKELGANKDDLCDGTGSWIEDDGWKTTQISIDVPFHSRMKNSGLDRCVVGDFHHRSIVSVIKEKILNPDENRQFHYHPYHSTWKASEASPEVDLYGELYASQAFRDAHEELQNQPDPTPGESFEKVVVALMLASDSTHLTSFGDAQLWPCYLMFGNESKYRRCQPSQHLCHQIAYFKKLSDRFSDYLKTRNGGKLPSDAFMTHCSRELFHAQWSVLLDDELLDAMKNGIVLMCPDGRRRRFYPRIFTYSADYPEKILVAGIRNNGVHPCHRCLIQKSDLSNLGAPNDNQRCLQQRIDSDDRRRKLVADARKEILENNYAVDGNKVESLLKPQSLVPVDNAFFAPRFLPFVVSILPALVVDILHEFEVGVWKRLFIHLIRLLEAFSQASGITLTAELDYRYRLTPAFGRDAVRKFGVNASAMKRKAARDFEDLLQCAIPAFECLLPPPHNAGLMKLLFIFAQWHALAKLRLHNDHTLALLDYTTTQLGAHTRRFDKDTCSRVSTKELAKEAEARARREAKGKGKGTASVARKPATLGIFTIKFHFLGDYVPAIRRFGTSDSYSTEISELSHRLPKSWFPRTDKKDYQEQMAHIERRQARLARIRAEILEPSAEGANYMGRMNLEHAEAGVDSRYVMASNQNQPFDLGSAAVNCVGAIHHDQYLICNVMLLNADFSEPGTHSLYLYSRVLGIYHANVSYIGVLPDGTRRYDSFRLDVVWGQWYEALDHPIREEFQLDRLRLCPVEAPESLHFMDPSDILRAVHLIPQFSLGKVDTLPPKSRLVTPQESEWKAYYINRFVDRDMFMRYQYGMSVGHVYMHPLFPVPKLPSIPSDFDYCLQESPSQAQASGSNVTLTNRPSETTLTSSPSPPILHGLIFPNPRICLSAGRRSDKPR</sequence>
<dbReference type="InterPro" id="IPR041078">
    <property type="entry name" value="Plavaka"/>
</dbReference>
<proteinExistence type="predicted"/>
<name>A0A9W8MNZ6_9AGAR</name>
<feature type="compositionally biased region" description="Low complexity" evidence="1">
    <location>
        <begin position="144"/>
        <end position="154"/>
    </location>
</feature>
<reference evidence="2" key="1">
    <citation type="submission" date="2022-06" db="EMBL/GenBank/DDBJ databases">
        <title>Genome Sequence of Candolleomyces eurysporus.</title>
        <authorList>
            <person name="Buettner E."/>
        </authorList>
    </citation>
    <scope>NUCLEOTIDE SEQUENCE</scope>
    <source>
        <strain evidence="2">VTCC 930004</strain>
    </source>
</reference>
<dbReference type="OrthoDB" id="3208495at2759"/>
<feature type="compositionally biased region" description="Polar residues" evidence="1">
    <location>
        <begin position="1110"/>
        <end position="1122"/>
    </location>
</feature>
<dbReference type="Pfam" id="PF18759">
    <property type="entry name" value="Plavaka"/>
    <property type="match status" value="1"/>
</dbReference>
<accession>A0A9W8MNZ6</accession>
<organism evidence="2 3">
    <name type="scientific">Candolleomyces eurysporus</name>
    <dbReference type="NCBI Taxonomy" id="2828524"/>
    <lineage>
        <taxon>Eukaryota</taxon>
        <taxon>Fungi</taxon>
        <taxon>Dikarya</taxon>
        <taxon>Basidiomycota</taxon>
        <taxon>Agaricomycotina</taxon>
        <taxon>Agaricomycetes</taxon>
        <taxon>Agaricomycetidae</taxon>
        <taxon>Agaricales</taxon>
        <taxon>Agaricineae</taxon>
        <taxon>Psathyrellaceae</taxon>
        <taxon>Candolleomyces</taxon>
    </lineage>
</organism>
<dbReference type="Proteomes" id="UP001140091">
    <property type="component" value="Unassembled WGS sequence"/>
</dbReference>
<feature type="region of interest" description="Disordered" evidence="1">
    <location>
        <begin position="139"/>
        <end position="161"/>
    </location>
</feature>
<evidence type="ECO:0000313" key="3">
    <source>
        <dbReference type="Proteomes" id="UP001140091"/>
    </source>
</evidence>
<gene>
    <name evidence="2" type="ORF">H1R20_g1191</name>
</gene>
<feature type="region of interest" description="Disordered" evidence="1">
    <location>
        <begin position="1110"/>
        <end position="1135"/>
    </location>
</feature>
<feature type="non-terminal residue" evidence="2">
    <location>
        <position position="1"/>
    </location>
</feature>
<comment type="caution">
    <text evidence="2">The sequence shown here is derived from an EMBL/GenBank/DDBJ whole genome shotgun (WGS) entry which is preliminary data.</text>
</comment>
<dbReference type="EMBL" id="JANBPK010000270">
    <property type="protein sequence ID" value="KAJ2935903.1"/>
    <property type="molecule type" value="Genomic_DNA"/>
</dbReference>
<protein>
    <submittedName>
        <fullName evidence="2">Uncharacterized protein</fullName>
    </submittedName>
</protein>
<dbReference type="AlphaFoldDB" id="A0A9W8MNZ6"/>
<keyword evidence="3" id="KW-1185">Reference proteome</keyword>
<evidence type="ECO:0000313" key="2">
    <source>
        <dbReference type="EMBL" id="KAJ2935903.1"/>
    </source>
</evidence>
<evidence type="ECO:0000256" key="1">
    <source>
        <dbReference type="SAM" id="MobiDB-lite"/>
    </source>
</evidence>